<protein>
    <submittedName>
        <fullName evidence="1">Uncharacterized protein</fullName>
    </submittedName>
</protein>
<accession>I3T8Q6</accession>
<proteinExistence type="evidence at transcript level"/>
<dbReference type="EMBL" id="BT149104">
    <property type="protein sequence ID" value="AFK48898.1"/>
    <property type="molecule type" value="mRNA"/>
</dbReference>
<dbReference type="AlphaFoldDB" id="I3T8Q6"/>
<evidence type="ECO:0000313" key="1">
    <source>
        <dbReference type="EMBL" id="AFK48898.1"/>
    </source>
</evidence>
<name>I3T8Q6_MEDTR</name>
<reference evidence="1" key="1">
    <citation type="submission" date="2012-05" db="EMBL/GenBank/DDBJ databases">
        <authorList>
            <person name="Krishnakumar V."/>
            <person name="Cheung F."/>
            <person name="Xiao Y."/>
            <person name="Chan A."/>
            <person name="Moskal W.A."/>
            <person name="Town C.D."/>
        </authorList>
    </citation>
    <scope>NUCLEOTIDE SEQUENCE</scope>
</reference>
<sequence length="24" mass="2842">MGIFNYYFFEGNCLDVKYFVCGVL</sequence>
<organism evidence="1">
    <name type="scientific">Medicago truncatula</name>
    <name type="common">Barrel medic</name>
    <name type="synonym">Medicago tribuloides</name>
    <dbReference type="NCBI Taxonomy" id="3880"/>
    <lineage>
        <taxon>Eukaryota</taxon>
        <taxon>Viridiplantae</taxon>
        <taxon>Streptophyta</taxon>
        <taxon>Embryophyta</taxon>
        <taxon>Tracheophyta</taxon>
        <taxon>Spermatophyta</taxon>
        <taxon>Magnoliopsida</taxon>
        <taxon>eudicotyledons</taxon>
        <taxon>Gunneridae</taxon>
        <taxon>Pentapetalae</taxon>
        <taxon>rosids</taxon>
        <taxon>fabids</taxon>
        <taxon>Fabales</taxon>
        <taxon>Fabaceae</taxon>
        <taxon>Papilionoideae</taxon>
        <taxon>50 kb inversion clade</taxon>
        <taxon>NPAAA clade</taxon>
        <taxon>Hologalegina</taxon>
        <taxon>IRL clade</taxon>
        <taxon>Trifolieae</taxon>
        <taxon>Medicago</taxon>
    </lineage>
</organism>